<dbReference type="EMBL" id="JAVRHY010000006">
    <property type="protein sequence ID" value="MDT0618586.1"/>
    <property type="molecule type" value="Genomic_DNA"/>
</dbReference>
<feature type="chain" id="PRO_5045803934" description="Lipoprotein" evidence="1">
    <location>
        <begin position="23"/>
        <end position="263"/>
    </location>
</feature>
<evidence type="ECO:0000313" key="3">
    <source>
        <dbReference type="Proteomes" id="UP001259982"/>
    </source>
</evidence>
<dbReference type="PROSITE" id="PS51257">
    <property type="entry name" value="PROKAR_LIPOPROTEIN"/>
    <property type="match status" value="1"/>
</dbReference>
<keyword evidence="1" id="KW-0732">Signal</keyword>
<comment type="caution">
    <text evidence="2">The sequence shown here is derived from an EMBL/GenBank/DDBJ whole genome shotgun (WGS) entry which is preliminary data.</text>
</comment>
<organism evidence="2 3">
    <name type="scientific">Spectribacter acetivorans</name>
    <dbReference type="NCBI Taxonomy" id="3075603"/>
    <lineage>
        <taxon>Bacteria</taxon>
        <taxon>Pseudomonadati</taxon>
        <taxon>Pseudomonadota</taxon>
        <taxon>Gammaproteobacteria</taxon>
        <taxon>Salinisphaerales</taxon>
        <taxon>Salinisphaeraceae</taxon>
        <taxon>Spectribacter</taxon>
    </lineage>
</organism>
<keyword evidence="3" id="KW-1185">Reference proteome</keyword>
<gene>
    <name evidence="2" type="ORF">RM531_08850</name>
</gene>
<protein>
    <recommendedName>
        <fullName evidence="4">Lipoprotein</fullName>
    </recommendedName>
</protein>
<evidence type="ECO:0008006" key="4">
    <source>
        <dbReference type="Google" id="ProtNLM"/>
    </source>
</evidence>
<dbReference type="Proteomes" id="UP001259982">
    <property type="component" value="Unassembled WGS sequence"/>
</dbReference>
<evidence type="ECO:0000256" key="1">
    <source>
        <dbReference type="SAM" id="SignalP"/>
    </source>
</evidence>
<feature type="signal peptide" evidence="1">
    <location>
        <begin position="1"/>
        <end position="22"/>
    </location>
</feature>
<evidence type="ECO:0000313" key="2">
    <source>
        <dbReference type="EMBL" id="MDT0618586.1"/>
    </source>
</evidence>
<reference evidence="2 3" key="1">
    <citation type="submission" date="2023-09" db="EMBL/GenBank/DDBJ databases">
        <authorList>
            <person name="Rey-Velasco X."/>
        </authorList>
    </citation>
    <scope>NUCLEOTIDE SEQUENCE [LARGE SCALE GENOMIC DNA]</scope>
    <source>
        <strain evidence="2 3">P385</strain>
    </source>
</reference>
<proteinExistence type="predicted"/>
<name>A0ABU3BC84_9GAMM</name>
<sequence>MNTIKTVLLLCGIAAVAGCASAPKTVDYQASKSRAWNIAHAQGLTDEEGPLQDVKTQRTIERQAAYDKFDSETEAVTAGLGMMQGAAFGAVDLLSFFAASPHIARNDALAVIVPKAQAGDAERAESMVTEMILRDVDDFLLNPGLTMRRIPEGSRGVRRRDSIYVEGSGCSTEICSGGAPAKVTADLAPGNPLAGGRPAYMVRGYFNAYDQNRNLVTRWHEIGAVSAWSQRLPANAYIYLAPKKGRNQVPIYLNQGRVLHFRR</sequence>
<accession>A0ABU3BC84</accession>
<dbReference type="RefSeq" id="WP_311658729.1">
    <property type="nucleotide sequence ID" value="NZ_JAVRHY010000006.1"/>
</dbReference>